<protein>
    <submittedName>
        <fullName evidence="2">Uncharacterized protein</fullName>
    </submittedName>
</protein>
<dbReference type="EMBL" id="DS231615">
    <property type="protein sequence ID" value="EDU41293.1"/>
    <property type="molecule type" value="Genomic_DNA"/>
</dbReference>
<gene>
    <name evidence="2" type="ORF">PTRG_01855</name>
</gene>
<keyword evidence="1" id="KW-0472">Membrane</keyword>
<evidence type="ECO:0000313" key="3">
    <source>
        <dbReference type="Proteomes" id="UP000001471"/>
    </source>
</evidence>
<sequence length="190" mass="20471">MSGPLMTSAIAMFGEASSFAFLNTSTNTTASFALTQACQHNLIPFSAFDVKSHTEACEAAGSDDFRLSLVTKKFLDKTFFDTEDSIRHLSASILIVISLLILIQALGLAYLAYYIYQVPTWTDMLDAMAVARIANSLDKADIPALGLVDRRDLEGLRGISALVGVGRGARKGSRSARWIIVVSVVDARGC</sequence>
<dbReference type="OrthoDB" id="5381672at2759"/>
<evidence type="ECO:0000313" key="2">
    <source>
        <dbReference type="EMBL" id="EDU41293.1"/>
    </source>
</evidence>
<reference evidence="3" key="1">
    <citation type="journal article" date="2013" name="G3 (Bethesda)">
        <title>Comparative genomics of a plant-pathogenic fungus, Pyrenophora tritici-repentis, reveals transduplication and the impact of repeat elements on pathogenicity and population divergence.</title>
        <authorList>
            <person name="Manning V.A."/>
            <person name="Pandelova I."/>
            <person name="Dhillon B."/>
            <person name="Wilhelm L.J."/>
            <person name="Goodwin S.B."/>
            <person name="Berlin A.M."/>
            <person name="Figueroa M."/>
            <person name="Freitag M."/>
            <person name="Hane J.K."/>
            <person name="Henrissat B."/>
            <person name="Holman W.H."/>
            <person name="Kodira C.D."/>
            <person name="Martin J."/>
            <person name="Oliver R.P."/>
            <person name="Robbertse B."/>
            <person name="Schackwitz W."/>
            <person name="Schwartz D.C."/>
            <person name="Spatafora J.W."/>
            <person name="Turgeon B.G."/>
            <person name="Yandava C."/>
            <person name="Young S."/>
            <person name="Zhou S."/>
            <person name="Zeng Q."/>
            <person name="Grigoriev I.V."/>
            <person name="Ma L.-J."/>
            <person name="Ciuffetti L.M."/>
        </authorList>
    </citation>
    <scope>NUCLEOTIDE SEQUENCE [LARGE SCALE GENOMIC DNA]</scope>
    <source>
        <strain evidence="3">Pt-1C-BFP</strain>
    </source>
</reference>
<name>B2VT19_PYRTR</name>
<organism evidence="2 3">
    <name type="scientific">Pyrenophora tritici-repentis (strain Pt-1C-BFP)</name>
    <name type="common">Wheat tan spot fungus</name>
    <name type="synonym">Drechslera tritici-repentis</name>
    <dbReference type="NCBI Taxonomy" id="426418"/>
    <lineage>
        <taxon>Eukaryota</taxon>
        <taxon>Fungi</taxon>
        <taxon>Dikarya</taxon>
        <taxon>Ascomycota</taxon>
        <taxon>Pezizomycotina</taxon>
        <taxon>Dothideomycetes</taxon>
        <taxon>Pleosporomycetidae</taxon>
        <taxon>Pleosporales</taxon>
        <taxon>Pleosporineae</taxon>
        <taxon>Pleosporaceae</taxon>
        <taxon>Pyrenophora</taxon>
    </lineage>
</organism>
<dbReference type="AlphaFoldDB" id="B2VT19"/>
<feature type="transmembrane region" description="Helical" evidence="1">
    <location>
        <begin position="93"/>
        <end position="116"/>
    </location>
</feature>
<dbReference type="OMA" id="YIYQVPT"/>
<keyword evidence="1" id="KW-1133">Transmembrane helix</keyword>
<dbReference type="Proteomes" id="UP000001471">
    <property type="component" value="Unassembled WGS sequence"/>
</dbReference>
<evidence type="ECO:0000256" key="1">
    <source>
        <dbReference type="SAM" id="Phobius"/>
    </source>
</evidence>
<accession>B2VT19</accession>
<dbReference type="HOGENOM" id="CLU_099101_0_0_1"/>
<proteinExistence type="predicted"/>
<keyword evidence="1" id="KW-0812">Transmembrane</keyword>
<dbReference type="InParanoid" id="B2VT19"/>